<evidence type="ECO:0000256" key="3">
    <source>
        <dbReference type="ARBA" id="ARBA00022679"/>
    </source>
</evidence>
<dbReference type="AlphaFoldDB" id="E9GEL3"/>
<dbReference type="Proteomes" id="UP000000305">
    <property type="component" value="Unassembled WGS sequence"/>
</dbReference>
<keyword evidence="4" id="KW-0812">Transmembrane</keyword>
<dbReference type="InterPro" id="IPR005331">
    <property type="entry name" value="Sulfotransferase"/>
</dbReference>
<protein>
    <recommendedName>
        <fullName evidence="9">Carbohydrate sulfotransferase</fullName>
        <ecNumber evidence="9">2.8.2.-</ecNumber>
    </recommendedName>
</protein>
<dbReference type="HOGENOM" id="CLU_2443059_0_0_1"/>
<dbReference type="PANTHER" id="PTHR12137">
    <property type="entry name" value="CARBOHYDRATE SULFOTRANSFERASE"/>
    <property type="match status" value="1"/>
</dbReference>
<dbReference type="GO" id="GO:0016051">
    <property type="term" value="P:carbohydrate biosynthetic process"/>
    <property type="evidence" value="ECO:0007669"/>
    <property type="project" value="InterPro"/>
</dbReference>
<keyword evidence="7" id="KW-0472">Membrane</keyword>
<keyword evidence="3 9" id="KW-0808">Transferase</keyword>
<evidence type="ECO:0000256" key="7">
    <source>
        <dbReference type="ARBA" id="ARBA00023136"/>
    </source>
</evidence>
<evidence type="ECO:0000256" key="6">
    <source>
        <dbReference type="ARBA" id="ARBA00023034"/>
    </source>
</evidence>
<comment type="subcellular location">
    <subcellularLocation>
        <location evidence="1 9">Golgi apparatus membrane</location>
        <topology evidence="1 9">Single-pass type II membrane protein</topology>
    </subcellularLocation>
</comment>
<keyword evidence="5" id="KW-1133">Transmembrane helix</keyword>
<evidence type="ECO:0000256" key="5">
    <source>
        <dbReference type="ARBA" id="ARBA00022989"/>
    </source>
</evidence>
<evidence type="ECO:0000256" key="9">
    <source>
        <dbReference type="RuleBase" id="RU364020"/>
    </source>
</evidence>
<dbReference type="PANTHER" id="PTHR12137:SF54">
    <property type="entry name" value="CARBOHYDRATE SULFOTRANSFERASE"/>
    <property type="match status" value="1"/>
</dbReference>
<evidence type="ECO:0000256" key="8">
    <source>
        <dbReference type="ARBA" id="ARBA00023180"/>
    </source>
</evidence>
<dbReference type="GO" id="GO:0000139">
    <property type="term" value="C:Golgi membrane"/>
    <property type="evidence" value="ECO:0007669"/>
    <property type="project" value="UniProtKB-SubCell"/>
</dbReference>
<name>E9GEL3_DAPPU</name>
<dbReference type="EC" id="2.8.2.-" evidence="9"/>
<dbReference type="EMBL" id="GL732540">
    <property type="protein sequence ID" value="EFX82285.1"/>
    <property type="molecule type" value="Genomic_DNA"/>
</dbReference>
<reference evidence="10 11" key="1">
    <citation type="journal article" date="2011" name="Science">
        <title>The ecoresponsive genome of Daphnia pulex.</title>
        <authorList>
            <person name="Colbourne J.K."/>
            <person name="Pfrender M.E."/>
            <person name="Gilbert D."/>
            <person name="Thomas W.K."/>
            <person name="Tucker A."/>
            <person name="Oakley T.H."/>
            <person name="Tokishita S."/>
            <person name="Aerts A."/>
            <person name="Arnold G.J."/>
            <person name="Basu M.K."/>
            <person name="Bauer D.J."/>
            <person name="Caceres C.E."/>
            <person name="Carmel L."/>
            <person name="Casola C."/>
            <person name="Choi J.H."/>
            <person name="Detter J.C."/>
            <person name="Dong Q."/>
            <person name="Dusheyko S."/>
            <person name="Eads B.D."/>
            <person name="Frohlich T."/>
            <person name="Geiler-Samerotte K.A."/>
            <person name="Gerlach D."/>
            <person name="Hatcher P."/>
            <person name="Jogdeo S."/>
            <person name="Krijgsveld J."/>
            <person name="Kriventseva E.V."/>
            <person name="Kultz D."/>
            <person name="Laforsch C."/>
            <person name="Lindquist E."/>
            <person name="Lopez J."/>
            <person name="Manak J.R."/>
            <person name="Muller J."/>
            <person name="Pangilinan J."/>
            <person name="Patwardhan R.P."/>
            <person name="Pitluck S."/>
            <person name="Pritham E.J."/>
            <person name="Rechtsteiner A."/>
            <person name="Rho M."/>
            <person name="Rogozin I.B."/>
            <person name="Sakarya O."/>
            <person name="Salamov A."/>
            <person name="Schaack S."/>
            <person name="Shapiro H."/>
            <person name="Shiga Y."/>
            <person name="Skalitzky C."/>
            <person name="Smith Z."/>
            <person name="Souvorov A."/>
            <person name="Sung W."/>
            <person name="Tang Z."/>
            <person name="Tsuchiya D."/>
            <person name="Tu H."/>
            <person name="Vos H."/>
            <person name="Wang M."/>
            <person name="Wolf Y.I."/>
            <person name="Yamagata H."/>
            <person name="Yamada T."/>
            <person name="Ye Y."/>
            <person name="Shaw J.R."/>
            <person name="Andrews J."/>
            <person name="Crease T.J."/>
            <person name="Tang H."/>
            <person name="Lucas S.M."/>
            <person name="Robertson H.M."/>
            <person name="Bork P."/>
            <person name="Koonin E.V."/>
            <person name="Zdobnov E.M."/>
            <person name="Grigoriev I.V."/>
            <person name="Lynch M."/>
            <person name="Boore J.L."/>
        </authorList>
    </citation>
    <scope>NUCLEOTIDE SEQUENCE [LARGE SCALE GENOMIC DNA]</scope>
</reference>
<evidence type="ECO:0000256" key="1">
    <source>
        <dbReference type="ARBA" id="ARBA00004323"/>
    </source>
</evidence>
<accession>E9GEL3</accession>
<evidence type="ECO:0000256" key="2">
    <source>
        <dbReference type="ARBA" id="ARBA00006339"/>
    </source>
</evidence>
<keyword evidence="6 9" id="KW-0333">Golgi apparatus</keyword>
<dbReference type="eggNOG" id="KOG4651">
    <property type="taxonomic scope" value="Eukaryota"/>
</dbReference>
<keyword evidence="11" id="KW-1185">Reference proteome</keyword>
<evidence type="ECO:0000313" key="11">
    <source>
        <dbReference type="Proteomes" id="UP000000305"/>
    </source>
</evidence>
<dbReference type="OrthoDB" id="2019940at2759"/>
<evidence type="ECO:0000256" key="4">
    <source>
        <dbReference type="ARBA" id="ARBA00022692"/>
    </source>
</evidence>
<dbReference type="InParanoid" id="E9GEL3"/>
<comment type="similarity">
    <text evidence="2 9">Belongs to the sulfotransferase 2 family.</text>
</comment>
<dbReference type="InterPro" id="IPR018011">
    <property type="entry name" value="Carb_sulfotrans_8-10"/>
</dbReference>
<evidence type="ECO:0000313" key="10">
    <source>
        <dbReference type="EMBL" id="EFX82285.1"/>
    </source>
</evidence>
<organism evidence="10 11">
    <name type="scientific">Daphnia pulex</name>
    <name type="common">Water flea</name>
    <dbReference type="NCBI Taxonomy" id="6669"/>
    <lineage>
        <taxon>Eukaryota</taxon>
        <taxon>Metazoa</taxon>
        <taxon>Ecdysozoa</taxon>
        <taxon>Arthropoda</taxon>
        <taxon>Crustacea</taxon>
        <taxon>Branchiopoda</taxon>
        <taxon>Diplostraca</taxon>
        <taxon>Cladocera</taxon>
        <taxon>Anomopoda</taxon>
        <taxon>Daphniidae</taxon>
        <taxon>Daphnia</taxon>
    </lineage>
</organism>
<proteinExistence type="inferred from homology"/>
<dbReference type="KEGG" id="dpx:DAPPUDRAFT_316998"/>
<gene>
    <name evidence="10" type="ORF">DAPPUDRAFT_316998</name>
</gene>
<sequence>MTDDLSAIPSLTVHEQNPMRKLYASNLNDTVNNRVGDLTKFIFVRHPFERLVSAYRDKLTRNNPIYHKMVGKVIIRKVRKNASRLSPYSE</sequence>
<keyword evidence="8 9" id="KW-0325">Glycoprotein</keyword>
<keyword evidence="9" id="KW-0119">Carbohydrate metabolism</keyword>
<dbReference type="Pfam" id="PF03567">
    <property type="entry name" value="Sulfotransfer_2"/>
    <property type="match status" value="1"/>
</dbReference>
<keyword evidence="9" id="KW-0735">Signal-anchor</keyword>
<dbReference type="GO" id="GO:0008146">
    <property type="term" value="F:sulfotransferase activity"/>
    <property type="evidence" value="ECO:0007669"/>
    <property type="project" value="InterPro"/>
</dbReference>
<dbReference type="PhylomeDB" id="E9GEL3"/>